<dbReference type="EMBL" id="CP014864">
    <property type="protein sequence ID" value="AMX04001.1"/>
    <property type="molecule type" value="Genomic_DNA"/>
</dbReference>
<proteinExistence type="predicted"/>
<organism evidence="3 4">
    <name type="scientific">Microbulbifer thermotolerans</name>
    <dbReference type="NCBI Taxonomy" id="252514"/>
    <lineage>
        <taxon>Bacteria</taxon>
        <taxon>Pseudomonadati</taxon>
        <taxon>Pseudomonadota</taxon>
        <taxon>Gammaproteobacteria</taxon>
        <taxon>Cellvibrionales</taxon>
        <taxon>Microbulbiferaceae</taxon>
        <taxon>Microbulbifer</taxon>
    </lineage>
</organism>
<dbReference type="STRING" id="252514.A3224_01865"/>
<dbReference type="OrthoDB" id="8737820at2"/>
<dbReference type="AlphaFoldDB" id="A0A143HR88"/>
<gene>
    <name evidence="3" type="ORF">A3224_01865</name>
</gene>
<dbReference type="InterPro" id="IPR012334">
    <property type="entry name" value="Pectin_lyas_fold"/>
</dbReference>
<dbReference type="GO" id="GO:0046872">
    <property type="term" value="F:metal ion binding"/>
    <property type="evidence" value="ECO:0007669"/>
    <property type="project" value="UniProtKB-KW"/>
</dbReference>
<keyword evidence="3" id="KW-0456">Lyase</keyword>
<evidence type="ECO:0000313" key="4">
    <source>
        <dbReference type="Proteomes" id="UP000076077"/>
    </source>
</evidence>
<keyword evidence="1" id="KW-0479">Metal-binding</keyword>
<dbReference type="GO" id="GO:0016829">
    <property type="term" value="F:lyase activity"/>
    <property type="evidence" value="ECO:0007669"/>
    <property type="project" value="UniProtKB-KW"/>
</dbReference>
<dbReference type="PANTHER" id="PTHR42970">
    <property type="entry name" value="PECTATE LYASE C-RELATED"/>
    <property type="match status" value="1"/>
</dbReference>
<reference evidence="4" key="1">
    <citation type="submission" date="2016-03" db="EMBL/GenBank/DDBJ databases">
        <authorList>
            <person name="Lee Y.-S."/>
            <person name="Choi Y.-L."/>
        </authorList>
    </citation>
    <scope>NUCLEOTIDE SEQUENCE [LARGE SCALE GENOMIC DNA]</scope>
    <source>
        <strain evidence="4">DAU221</strain>
    </source>
</reference>
<dbReference type="SUPFAM" id="SSF51126">
    <property type="entry name" value="Pectin lyase-like"/>
    <property type="match status" value="1"/>
</dbReference>
<evidence type="ECO:0000313" key="3">
    <source>
        <dbReference type="EMBL" id="AMX04001.1"/>
    </source>
</evidence>
<dbReference type="InterPro" id="IPR011050">
    <property type="entry name" value="Pectin_lyase_fold/virulence"/>
</dbReference>
<dbReference type="KEGG" id="mthd:A3224_01865"/>
<dbReference type="Proteomes" id="UP000076077">
    <property type="component" value="Chromosome"/>
</dbReference>
<evidence type="ECO:0000256" key="1">
    <source>
        <dbReference type="ARBA" id="ARBA00022723"/>
    </source>
</evidence>
<protein>
    <submittedName>
        <fullName evidence="3">Pectate lyase</fullName>
    </submittedName>
</protein>
<evidence type="ECO:0000256" key="2">
    <source>
        <dbReference type="ARBA" id="ARBA00023180"/>
    </source>
</evidence>
<dbReference type="Gene3D" id="2.160.20.10">
    <property type="entry name" value="Single-stranded right-handed beta-helix, Pectin lyase-like"/>
    <property type="match status" value="1"/>
</dbReference>
<keyword evidence="4" id="KW-1185">Reference proteome</keyword>
<accession>A0A143HR88</accession>
<dbReference type="PANTHER" id="PTHR42970:SF1">
    <property type="entry name" value="PECTATE LYASE C-RELATED"/>
    <property type="match status" value="1"/>
</dbReference>
<name>A0A143HR88_MICTH</name>
<keyword evidence="2" id="KW-0325">Glycoprotein</keyword>
<dbReference type="InterPro" id="IPR052063">
    <property type="entry name" value="Polysaccharide_Lyase_1"/>
</dbReference>
<sequence>MGLEGLSGFGLDTPGGLGGAVIRVTNLNADGPGSLRAALEEKRPRIIVFEVGGVIDLRRKNLSIKAPFVTIAGQTAPSPGITLIRGGISIRTHDVRIQHIRVRPGDAGQPPRSGWEPDGISVSGAGAYNVHIDHCSVSWAVDENISVSGPRTLGPEHTARKVTISNSIIAEALDYASHRKGRHSKGLLVHDFAREVAVIGNLFAHNARRNPYFKANTIGVVANNLIYNPDSAAIQLGYIEDEWREADFSPENPRVSVVGNLLYYGRDTYSDLALVAYQGDAFLENNRVYNLDDGLMNIVQGNIRKLDRKPSWLEGLTPRDPEALVEYLVNHAGARPKDRDPVDRRIIESFIARQGRIIDSQKQVGGYPKSEPSYRPLTVPEDVGAWLEKLARDIE</sequence>